<name>A0A6J5FSW9_9BURK</name>
<keyword evidence="13" id="KW-1185">Reference proteome</keyword>
<dbReference type="InterPro" id="IPR033900">
    <property type="entry name" value="Gram_neg_porin_domain"/>
</dbReference>
<keyword evidence="6" id="KW-0732">Signal</keyword>
<evidence type="ECO:0000256" key="6">
    <source>
        <dbReference type="ARBA" id="ARBA00022729"/>
    </source>
</evidence>
<protein>
    <recommendedName>
        <fullName evidence="11">Porin domain-containing protein</fullName>
    </recommendedName>
</protein>
<dbReference type="InterPro" id="IPR050298">
    <property type="entry name" value="Gram-neg_bact_OMP"/>
</dbReference>
<dbReference type="GO" id="GO:0046930">
    <property type="term" value="C:pore complex"/>
    <property type="evidence" value="ECO:0007669"/>
    <property type="project" value="UniProtKB-KW"/>
</dbReference>
<evidence type="ECO:0000256" key="10">
    <source>
        <dbReference type="ARBA" id="ARBA00023237"/>
    </source>
</evidence>
<dbReference type="InterPro" id="IPR023614">
    <property type="entry name" value="Porin_dom_sf"/>
</dbReference>
<evidence type="ECO:0000256" key="1">
    <source>
        <dbReference type="ARBA" id="ARBA00004571"/>
    </source>
</evidence>
<accession>A0A6J5FSW9</accession>
<evidence type="ECO:0000256" key="4">
    <source>
        <dbReference type="ARBA" id="ARBA00022452"/>
    </source>
</evidence>
<dbReference type="PANTHER" id="PTHR34501:SF9">
    <property type="entry name" value="MAJOR OUTER MEMBRANE PROTEIN P.IA"/>
    <property type="match status" value="1"/>
</dbReference>
<evidence type="ECO:0000256" key="3">
    <source>
        <dbReference type="ARBA" id="ARBA00022448"/>
    </source>
</evidence>
<organism evidence="12 13">
    <name type="scientific">Paraburkholderia fynbosensis</name>
    <dbReference type="NCBI Taxonomy" id="1200993"/>
    <lineage>
        <taxon>Bacteria</taxon>
        <taxon>Pseudomonadati</taxon>
        <taxon>Pseudomonadota</taxon>
        <taxon>Betaproteobacteria</taxon>
        <taxon>Burkholderiales</taxon>
        <taxon>Burkholderiaceae</taxon>
        <taxon>Paraburkholderia</taxon>
    </lineage>
</organism>
<proteinExistence type="predicted"/>
<keyword evidence="10" id="KW-0998">Cell outer membrane</keyword>
<dbReference type="GO" id="GO:0006811">
    <property type="term" value="P:monoatomic ion transport"/>
    <property type="evidence" value="ECO:0007669"/>
    <property type="project" value="UniProtKB-KW"/>
</dbReference>
<comment type="subcellular location">
    <subcellularLocation>
        <location evidence="1">Cell outer membrane</location>
        <topology evidence="1">Multi-pass membrane protein</topology>
    </subcellularLocation>
</comment>
<dbReference type="GO" id="GO:0015288">
    <property type="term" value="F:porin activity"/>
    <property type="evidence" value="ECO:0007669"/>
    <property type="project" value="UniProtKB-KW"/>
</dbReference>
<dbReference type="SUPFAM" id="SSF56935">
    <property type="entry name" value="Porins"/>
    <property type="match status" value="1"/>
</dbReference>
<dbReference type="GO" id="GO:0009279">
    <property type="term" value="C:cell outer membrane"/>
    <property type="evidence" value="ECO:0007669"/>
    <property type="project" value="UniProtKB-SubCell"/>
</dbReference>
<keyword evidence="7" id="KW-0406">Ion transport</keyword>
<evidence type="ECO:0000256" key="5">
    <source>
        <dbReference type="ARBA" id="ARBA00022692"/>
    </source>
</evidence>
<feature type="domain" description="Porin" evidence="11">
    <location>
        <begin position="18"/>
        <end position="119"/>
    </location>
</feature>
<reference evidence="12 13" key="1">
    <citation type="submission" date="2020-04" db="EMBL/GenBank/DDBJ databases">
        <authorList>
            <person name="De Canck E."/>
        </authorList>
    </citation>
    <scope>NUCLEOTIDE SEQUENCE [LARGE SCALE GENOMIC DNA]</scope>
    <source>
        <strain evidence="12 13">LMG 27177</strain>
    </source>
</reference>
<keyword evidence="9" id="KW-0472">Membrane</keyword>
<dbReference type="EMBL" id="CADIKI010000005">
    <property type="protein sequence ID" value="CAB3786692.1"/>
    <property type="molecule type" value="Genomic_DNA"/>
</dbReference>
<dbReference type="AlphaFoldDB" id="A0A6J5FSW9"/>
<keyword evidence="5" id="KW-0812">Transmembrane</keyword>
<gene>
    <name evidence="12" type="ORF">LMG27177_02058</name>
</gene>
<comment type="subunit">
    <text evidence="2">Homotrimer.</text>
</comment>
<keyword evidence="8" id="KW-0626">Porin</keyword>
<evidence type="ECO:0000256" key="2">
    <source>
        <dbReference type="ARBA" id="ARBA00011233"/>
    </source>
</evidence>
<dbReference type="PANTHER" id="PTHR34501">
    <property type="entry name" value="PROTEIN YDDL-RELATED"/>
    <property type="match status" value="1"/>
</dbReference>
<keyword evidence="3" id="KW-0813">Transport</keyword>
<evidence type="ECO:0000256" key="7">
    <source>
        <dbReference type="ARBA" id="ARBA00023065"/>
    </source>
</evidence>
<evidence type="ECO:0000313" key="12">
    <source>
        <dbReference type="EMBL" id="CAB3786692.1"/>
    </source>
</evidence>
<evidence type="ECO:0000256" key="9">
    <source>
        <dbReference type="ARBA" id="ARBA00023136"/>
    </source>
</evidence>
<dbReference type="Pfam" id="PF13609">
    <property type="entry name" value="Porin_4"/>
    <property type="match status" value="1"/>
</dbReference>
<dbReference type="CDD" id="cd00342">
    <property type="entry name" value="gram_neg_porins"/>
    <property type="match status" value="1"/>
</dbReference>
<dbReference type="Proteomes" id="UP000494252">
    <property type="component" value="Unassembled WGS sequence"/>
</dbReference>
<keyword evidence="4" id="KW-1134">Transmembrane beta strand</keyword>
<evidence type="ECO:0000256" key="8">
    <source>
        <dbReference type="ARBA" id="ARBA00023114"/>
    </source>
</evidence>
<dbReference type="Gene3D" id="2.40.160.10">
    <property type="entry name" value="Porin"/>
    <property type="match status" value="1"/>
</dbReference>
<evidence type="ECO:0000313" key="13">
    <source>
        <dbReference type="Proteomes" id="UP000494252"/>
    </source>
</evidence>
<evidence type="ECO:0000259" key="11">
    <source>
        <dbReference type="Pfam" id="PF13609"/>
    </source>
</evidence>
<sequence>MNSLRAGRNAGFTSARSVSIARAAGQYTYGAWTGGLGYSRTEYTPDGASLFTSSARFNSGSVFMNYQANPALRLGVGYHYTWLSGADAAHYNQVNAGADYLVSKRTDIYAIAAFQRASGSTLNAAGESVAAQAVIGDYGLNSGSNTQTLVSVGVRHRF</sequence>